<proteinExistence type="predicted"/>
<keyword evidence="1" id="KW-0732">Signal</keyword>
<evidence type="ECO:0008006" key="4">
    <source>
        <dbReference type="Google" id="ProtNLM"/>
    </source>
</evidence>
<evidence type="ECO:0000313" key="3">
    <source>
        <dbReference type="Proteomes" id="UP001172083"/>
    </source>
</evidence>
<name>A0ABT8KYS8_9BACT</name>
<feature type="signal peptide" evidence="1">
    <location>
        <begin position="1"/>
        <end position="20"/>
    </location>
</feature>
<dbReference type="Pfam" id="PF07617">
    <property type="entry name" value="DUF1579"/>
    <property type="match status" value="1"/>
</dbReference>
<dbReference type="Proteomes" id="UP001172083">
    <property type="component" value="Unassembled WGS sequence"/>
</dbReference>
<dbReference type="EMBL" id="JAUJEB010000001">
    <property type="protein sequence ID" value="MDN5210649.1"/>
    <property type="molecule type" value="Genomic_DNA"/>
</dbReference>
<gene>
    <name evidence="2" type="ORF">QQ020_01280</name>
</gene>
<keyword evidence="3" id="KW-1185">Reference proteome</keyword>
<evidence type="ECO:0000256" key="1">
    <source>
        <dbReference type="SAM" id="SignalP"/>
    </source>
</evidence>
<sequence length="180" mass="20039">MKKLFFATLTLVFLSFAAIAQEKEATTESASYSAPAPLNDDLMEWMIGEWKGKMVGPMGESEEWLKYEYGLGDQFLMVSATSSMGEFNYKGTGAITLKPESEEVVGYWIDNMRGMYKGKGMREGDMVKMTWYGPNGNATRITKKEGNDKFTVISHSPGADGNTIESKGEFTRIKDLTSDE</sequence>
<comment type="caution">
    <text evidence="2">The sequence shown here is derived from an EMBL/GenBank/DDBJ whole genome shotgun (WGS) entry which is preliminary data.</text>
</comment>
<reference evidence="2" key="1">
    <citation type="submission" date="2023-06" db="EMBL/GenBank/DDBJ databases">
        <title>Genomic of Agaribacillus aureum.</title>
        <authorList>
            <person name="Wang G."/>
        </authorList>
    </citation>
    <scope>NUCLEOTIDE SEQUENCE</scope>
    <source>
        <strain evidence="2">BMA12</strain>
    </source>
</reference>
<feature type="chain" id="PRO_5046902986" description="DUF1579 domain-containing protein" evidence="1">
    <location>
        <begin position="21"/>
        <end position="180"/>
    </location>
</feature>
<accession>A0ABT8KYS8</accession>
<dbReference type="RefSeq" id="WP_346755992.1">
    <property type="nucleotide sequence ID" value="NZ_JAUJEB010000001.1"/>
</dbReference>
<evidence type="ECO:0000313" key="2">
    <source>
        <dbReference type="EMBL" id="MDN5210649.1"/>
    </source>
</evidence>
<organism evidence="2 3">
    <name type="scientific">Agaribacillus aureus</name>
    <dbReference type="NCBI Taxonomy" id="3051825"/>
    <lineage>
        <taxon>Bacteria</taxon>
        <taxon>Pseudomonadati</taxon>
        <taxon>Bacteroidota</taxon>
        <taxon>Cytophagia</taxon>
        <taxon>Cytophagales</taxon>
        <taxon>Splendidivirgaceae</taxon>
        <taxon>Agaribacillus</taxon>
    </lineage>
</organism>
<protein>
    <recommendedName>
        <fullName evidence="4">DUF1579 domain-containing protein</fullName>
    </recommendedName>
</protein>
<dbReference type="InterPro" id="IPR011473">
    <property type="entry name" value="DUF1579"/>
</dbReference>